<reference evidence="1" key="1">
    <citation type="journal article" date="2012" name="BMC Biol.">
        <title>Comprehensive microarray-based analysis for stage-specific larval camouflage pattern-associated genes in the swallowtail butterfly, Papilio xuthus.</title>
        <authorList>
            <person name="Futahashi R."/>
            <person name="Shirataki H."/>
            <person name="Narita T."/>
            <person name="Mita K."/>
            <person name="Fujiwara H."/>
        </authorList>
    </citation>
    <scope>NUCLEOTIDE SEQUENCE</scope>
    <source>
        <tissue evidence="1">Epidermis</tissue>
    </source>
</reference>
<sequence>MFTDFDHWICRLKKHIQLRNELSTSRRSELKGSDNITTNVIDLTLNNIIVNGIILKEILKYRTDASKMANLKDKNDLIEFDYVIYSLLNNYIKCKL</sequence>
<name>I4DQN4_PAPXU</name>
<organism evidence="1">
    <name type="scientific">Papilio xuthus</name>
    <name type="common">Asian swallowtail butterfly</name>
    <dbReference type="NCBI Taxonomy" id="66420"/>
    <lineage>
        <taxon>Eukaryota</taxon>
        <taxon>Metazoa</taxon>
        <taxon>Ecdysozoa</taxon>
        <taxon>Arthropoda</taxon>
        <taxon>Hexapoda</taxon>
        <taxon>Insecta</taxon>
        <taxon>Pterygota</taxon>
        <taxon>Neoptera</taxon>
        <taxon>Endopterygota</taxon>
        <taxon>Lepidoptera</taxon>
        <taxon>Glossata</taxon>
        <taxon>Ditrysia</taxon>
        <taxon>Papilionoidea</taxon>
        <taxon>Papilionidae</taxon>
        <taxon>Papilioninae</taxon>
        <taxon>Papilio</taxon>
    </lineage>
</organism>
<proteinExistence type="evidence at transcript level"/>
<protein>
    <submittedName>
        <fullName evidence="1">Uncharacterized protein</fullName>
    </submittedName>
</protein>
<accession>I4DQN4</accession>
<dbReference type="AlphaFoldDB" id="I4DQN4"/>
<dbReference type="EMBL" id="AK404499">
    <property type="protein sequence ID" value="BAM20224.1"/>
    <property type="molecule type" value="mRNA"/>
</dbReference>
<evidence type="ECO:0000313" key="1">
    <source>
        <dbReference type="EMBL" id="BAM20224.1"/>
    </source>
</evidence>